<keyword evidence="6" id="KW-1185">Reference proteome</keyword>
<dbReference type="KEGG" id="crs:FQB35_02890"/>
<evidence type="ECO:0000313" key="6">
    <source>
        <dbReference type="Proteomes" id="UP000324646"/>
    </source>
</evidence>
<evidence type="ECO:0000256" key="1">
    <source>
        <dbReference type="ARBA" id="ARBA00022741"/>
    </source>
</evidence>
<dbReference type="PANTHER" id="PTHR34698">
    <property type="entry name" value="5-OXOPROLINASE SUBUNIT B"/>
    <property type="match status" value="1"/>
</dbReference>
<dbReference type="AlphaFoldDB" id="A0A5C0SA11"/>
<evidence type="ECO:0000259" key="4">
    <source>
        <dbReference type="SMART" id="SM00796"/>
    </source>
</evidence>
<dbReference type="Pfam" id="PF02682">
    <property type="entry name" value="CT_C_D"/>
    <property type="match status" value="1"/>
</dbReference>
<dbReference type="EMBL" id="CP042243">
    <property type="protein sequence ID" value="QEK11403.1"/>
    <property type="molecule type" value="Genomic_DNA"/>
</dbReference>
<keyword evidence="1" id="KW-0547">Nucleotide-binding</keyword>
<evidence type="ECO:0000313" key="5">
    <source>
        <dbReference type="EMBL" id="QEK11403.1"/>
    </source>
</evidence>
<dbReference type="SUPFAM" id="SSF160467">
    <property type="entry name" value="PH0987 N-terminal domain-like"/>
    <property type="match status" value="1"/>
</dbReference>
<organism evidence="5 6">
    <name type="scientific">Crassaminicella thermophila</name>
    <dbReference type="NCBI Taxonomy" id="2599308"/>
    <lineage>
        <taxon>Bacteria</taxon>
        <taxon>Bacillati</taxon>
        <taxon>Bacillota</taxon>
        <taxon>Clostridia</taxon>
        <taxon>Eubacteriales</taxon>
        <taxon>Clostridiaceae</taxon>
        <taxon>Crassaminicella</taxon>
    </lineage>
</organism>
<dbReference type="OrthoDB" id="9778567at2"/>
<dbReference type="InterPro" id="IPR003833">
    <property type="entry name" value="CT_C_D"/>
</dbReference>
<gene>
    <name evidence="5" type="primary">pxpB</name>
    <name evidence="5" type="ORF">FQB35_02890</name>
</gene>
<dbReference type="Gene3D" id="2.40.100.10">
    <property type="entry name" value="Cyclophilin-like"/>
    <property type="match status" value="1"/>
</dbReference>
<dbReference type="Proteomes" id="UP000324646">
    <property type="component" value="Chromosome"/>
</dbReference>
<dbReference type="InterPro" id="IPR029000">
    <property type="entry name" value="Cyclophilin-like_dom_sf"/>
</dbReference>
<dbReference type="EC" id="3.5.2.9" evidence="5"/>
<evidence type="ECO:0000256" key="3">
    <source>
        <dbReference type="ARBA" id="ARBA00022840"/>
    </source>
</evidence>
<keyword evidence="3" id="KW-0067">ATP-binding</keyword>
<dbReference type="NCBIfam" id="TIGR00370">
    <property type="entry name" value="5-oxoprolinase subunit PxpB"/>
    <property type="match status" value="1"/>
</dbReference>
<dbReference type="InterPro" id="IPR010016">
    <property type="entry name" value="PxpB"/>
</dbReference>
<dbReference type="GO" id="GO:0005524">
    <property type="term" value="F:ATP binding"/>
    <property type="evidence" value="ECO:0007669"/>
    <property type="project" value="UniProtKB-KW"/>
</dbReference>
<proteinExistence type="predicted"/>
<feature type="domain" description="Carboxyltransferase" evidence="4">
    <location>
        <begin position="19"/>
        <end position="220"/>
    </location>
</feature>
<keyword evidence="2 5" id="KW-0378">Hydrolase</keyword>
<dbReference type="SUPFAM" id="SSF50891">
    <property type="entry name" value="Cyclophilin-like"/>
    <property type="match status" value="1"/>
</dbReference>
<name>A0A5C0SA11_CRATE</name>
<reference evidence="5 6" key="1">
    <citation type="submission" date="2019-07" db="EMBL/GenBank/DDBJ databases">
        <title>Complete genome of Crassaminicella thermophila SY095.</title>
        <authorList>
            <person name="Li X."/>
        </authorList>
    </citation>
    <scope>NUCLEOTIDE SEQUENCE [LARGE SCALE GENOMIC DNA]</scope>
    <source>
        <strain evidence="5 6">SY095</strain>
    </source>
</reference>
<sequence>MLSVFKDEVQGGRRVYTETKYLISGDQAIVIEFGNKISEEINSKVRAMMIAINKKNIEGVVEMIPTYRSLMVHYNPLKVDFNSLCEELKSIEKQLDDIEIPLPEVIEIPTLYGGDYGADIENVAKHNGLTVDEVVKIHTSKEYLIYMLGFTPGFPYLGGMDDRISTPRLKTPRTKISAGSVGIAGSQTGIYPIDSPGGWQLIGKTPLKLYDAYRENPILLQAGNYIKFVPIDEKTYIKIEEEIKNNTYIYRIYPKERRDR</sequence>
<evidence type="ECO:0000256" key="2">
    <source>
        <dbReference type="ARBA" id="ARBA00022801"/>
    </source>
</evidence>
<dbReference type="Gene3D" id="3.30.1360.40">
    <property type="match status" value="1"/>
</dbReference>
<protein>
    <submittedName>
        <fullName evidence="5">5-oxoprolinase subunit PxpB</fullName>
        <ecNumber evidence="5">3.5.2.9</ecNumber>
    </submittedName>
</protein>
<dbReference type="SMART" id="SM00796">
    <property type="entry name" value="AHS1"/>
    <property type="match status" value="1"/>
</dbReference>
<dbReference type="GO" id="GO:0017168">
    <property type="term" value="F:5-oxoprolinase (ATP-hydrolyzing) activity"/>
    <property type="evidence" value="ECO:0007669"/>
    <property type="project" value="UniProtKB-EC"/>
</dbReference>
<dbReference type="PANTHER" id="PTHR34698:SF2">
    <property type="entry name" value="5-OXOPROLINASE SUBUNIT B"/>
    <property type="match status" value="1"/>
</dbReference>
<accession>A0A5C0SA11</accession>